<keyword evidence="1" id="KW-0732">Signal</keyword>
<evidence type="ECO:0000313" key="3">
    <source>
        <dbReference type="EMBL" id="RXI06273.1"/>
    </source>
</evidence>
<feature type="chain" id="PRO_5019856606" description="Isopenicillin N synthase-like Fe(2+) 2OG dioxygenase domain-containing protein" evidence="1">
    <location>
        <begin position="31"/>
        <end position="78"/>
    </location>
</feature>
<sequence length="78" mass="8433">MIGKSGALLAVDPCLATLFVLLGDLAQTWSNGRLCNVKHRVQCKEANTRVSIATFLAGPKEEAVESPPEFVNSDHPRL</sequence>
<name>A0A498KLQ9_MALDO</name>
<evidence type="ECO:0000259" key="2">
    <source>
        <dbReference type="Pfam" id="PF03171"/>
    </source>
</evidence>
<organism evidence="3 4">
    <name type="scientific">Malus domestica</name>
    <name type="common">Apple</name>
    <name type="synonym">Pyrus malus</name>
    <dbReference type="NCBI Taxonomy" id="3750"/>
    <lineage>
        <taxon>Eukaryota</taxon>
        <taxon>Viridiplantae</taxon>
        <taxon>Streptophyta</taxon>
        <taxon>Embryophyta</taxon>
        <taxon>Tracheophyta</taxon>
        <taxon>Spermatophyta</taxon>
        <taxon>Magnoliopsida</taxon>
        <taxon>eudicotyledons</taxon>
        <taxon>Gunneridae</taxon>
        <taxon>Pentapetalae</taxon>
        <taxon>rosids</taxon>
        <taxon>fabids</taxon>
        <taxon>Rosales</taxon>
        <taxon>Rosaceae</taxon>
        <taxon>Amygdaloideae</taxon>
        <taxon>Maleae</taxon>
        <taxon>Malus</taxon>
    </lineage>
</organism>
<feature type="domain" description="Isopenicillin N synthase-like Fe(2+) 2OG dioxygenase" evidence="2">
    <location>
        <begin position="4"/>
        <end position="56"/>
    </location>
</feature>
<feature type="signal peptide" evidence="1">
    <location>
        <begin position="1"/>
        <end position="30"/>
    </location>
</feature>
<accession>A0A498KLQ9</accession>
<gene>
    <name evidence="3" type="ORF">DVH24_018315</name>
</gene>
<dbReference type="Pfam" id="PF03171">
    <property type="entry name" value="2OG-FeII_Oxy"/>
    <property type="match status" value="1"/>
</dbReference>
<dbReference type="Gene3D" id="2.60.120.330">
    <property type="entry name" value="B-lactam Antibiotic, Isopenicillin N Synthase, Chain"/>
    <property type="match status" value="1"/>
</dbReference>
<dbReference type="EMBL" id="RDQH01000328">
    <property type="protein sequence ID" value="RXI06273.1"/>
    <property type="molecule type" value="Genomic_DNA"/>
</dbReference>
<keyword evidence="4" id="KW-1185">Reference proteome</keyword>
<dbReference type="SUPFAM" id="SSF51197">
    <property type="entry name" value="Clavaminate synthase-like"/>
    <property type="match status" value="1"/>
</dbReference>
<reference evidence="3 4" key="1">
    <citation type="submission" date="2018-10" db="EMBL/GenBank/DDBJ databases">
        <title>A high-quality apple genome assembly.</title>
        <authorList>
            <person name="Hu J."/>
        </authorList>
    </citation>
    <scope>NUCLEOTIDE SEQUENCE [LARGE SCALE GENOMIC DNA]</scope>
    <source>
        <strain evidence="4">cv. HFTH1</strain>
        <tissue evidence="3">Young leaf</tissue>
    </source>
</reference>
<dbReference type="InterPro" id="IPR050231">
    <property type="entry name" value="Iron_ascorbate_oxido_reductase"/>
</dbReference>
<comment type="caution">
    <text evidence="3">The sequence shown here is derived from an EMBL/GenBank/DDBJ whole genome shotgun (WGS) entry which is preliminary data.</text>
</comment>
<evidence type="ECO:0000256" key="1">
    <source>
        <dbReference type="SAM" id="SignalP"/>
    </source>
</evidence>
<dbReference type="InterPro" id="IPR044861">
    <property type="entry name" value="IPNS-like_FE2OG_OXY"/>
</dbReference>
<dbReference type="InterPro" id="IPR027443">
    <property type="entry name" value="IPNS-like_sf"/>
</dbReference>
<protein>
    <recommendedName>
        <fullName evidence="2">Isopenicillin N synthase-like Fe(2+) 2OG dioxygenase domain-containing protein</fullName>
    </recommendedName>
</protein>
<dbReference type="PANTHER" id="PTHR47990">
    <property type="entry name" value="2-OXOGLUTARATE (2OG) AND FE(II)-DEPENDENT OXYGENASE SUPERFAMILY PROTEIN-RELATED"/>
    <property type="match status" value="1"/>
</dbReference>
<dbReference type="AlphaFoldDB" id="A0A498KLQ9"/>
<evidence type="ECO:0000313" key="4">
    <source>
        <dbReference type="Proteomes" id="UP000290289"/>
    </source>
</evidence>
<proteinExistence type="predicted"/>
<dbReference type="Proteomes" id="UP000290289">
    <property type="component" value="Chromosome 2"/>
</dbReference>